<dbReference type="Proteomes" id="UP001630127">
    <property type="component" value="Unassembled WGS sequence"/>
</dbReference>
<keyword evidence="3" id="KW-1185">Reference proteome</keyword>
<name>A0ABD3ADL8_9GENT</name>
<evidence type="ECO:0000313" key="3">
    <source>
        <dbReference type="Proteomes" id="UP001630127"/>
    </source>
</evidence>
<organism evidence="2 3">
    <name type="scientific">Cinchona calisaya</name>
    <dbReference type="NCBI Taxonomy" id="153742"/>
    <lineage>
        <taxon>Eukaryota</taxon>
        <taxon>Viridiplantae</taxon>
        <taxon>Streptophyta</taxon>
        <taxon>Embryophyta</taxon>
        <taxon>Tracheophyta</taxon>
        <taxon>Spermatophyta</taxon>
        <taxon>Magnoliopsida</taxon>
        <taxon>eudicotyledons</taxon>
        <taxon>Gunneridae</taxon>
        <taxon>Pentapetalae</taxon>
        <taxon>asterids</taxon>
        <taxon>lamiids</taxon>
        <taxon>Gentianales</taxon>
        <taxon>Rubiaceae</taxon>
        <taxon>Cinchonoideae</taxon>
        <taxon>Cinchoneae</taxon>
        <taxon>Cinchona</taxon>
    </lineage>
</organism>
<reference evidence="2 3" key="1">
    <citation type="submission" date="2024-11" db="EMBL/GenBank/DDBJ databases">
        <title>A near-complete genome assembly of Cinchona calisaya.</title>
        <authorList>
            <person name="Lian D.C."/>
            <person name="Zhao X.W."/>
            <person name="Wei L."/>
        </authorList>
    </citation>
    <scope>NUCLEOTIDE SEQUENCE [LARGE SCALE GENOMIC DNA]</scope>
    <source>
        <tissue evidence="2">Nenye</tissue>
    </source>
</reference>
<protein>
    <recommendedName>
        <fullName evidence="4">Gag protein</fullName>
    </recommendedName>
</protein>
<dbReference type="EMBL" id="JBJUIK010000004">
    <property type="protein sequence ID" value="KAL3529294.1"/>
    <property type="molecule type" value="Genomic_DNA"/>
</dbReference>
<feature type="region of interest" description="Disordered" evidence="1">
    <location>
        <begin position="1"/>
        <end position="20"/>
    </location>
</feature>
<sequence length="247" mass="28415">MERVRKKKNVDTATRTGDNEIHDAEMEVPLINLVHGSRNAASRVDQGIPRAQEATFNVETAVTSSQAVNIGVLLQTMTQVIQNQNQQQLQQQKLQQEQTQSSYFDKLYRANAPNFEGGPDPDMALNWIVQMETKFKALRFPENVKTVNMTMLQYANKFTSLGRFCPKVFEDEEEKMDRFEQRLRKVGCQLASYKFTTFKNMYDSALAVEMRFKLNEGERSIGKKPRWMMGSNQAIGTRQQEVSSRKV</sequence>
<evidence type="ECO:0000256" key="1">
    <source>
        <dbReference type="SAM" id="MobiDB-lite"/>
    </source>
</evidence>
<evidence type="ECO:0000313" key="2">
    <source>
        <dbReference type="EMBL" id="KAL3529294.1"/>
    </source>
</evidence>
<dbReference type="AlphaFoldDB" id="A0ABD3ADL8"/>
<accession>A0ABD3ADL8</accession>
<evidence type="ECO:0008006" key="4">
    <source>
        <dbReference type="Google" id="ProtNLM"/>
    </source>
</evidence>
<proteinExistence type="predicted"/>
<comment type="caution">
    <text evidence="2">The sequence shown here is derived from an EMBL/GenBank/DDBJ whole genome shotgun (WGS) entry which is preliminary data.</text>
</comment>
<gene>
    <name evidence="2" type="ORF">ACH5RR_008616</name>
</gene>